<evidence type="ECO:0000313" key="9">
    <source>
        <dbReference type="Proteomes" id="UP000480185"/>
    </source>
</evidence>
<keyword evidence="3" id="KW-0175">Coiled coil</keyword>
<protein>
    <recommendedName>
        <fullName evidence="5">Flagellar hook-associated protein 2</fullName>
        <shortName evidence="5">HAP2</shortName>
    </recommendedName>
    <alternativeName>
        <fullName evidence="5">Flagellar cap protein</fullName>
    </alternativeName>
</protein>
<comment type="subcellular location">
    <subcellularLocation>
        <location evidence="5">Secreted</location>
    </subcellularLocation>
    <subcellularLocation>
        <location evidence="5">Bacterial flagellum</location>
    </subcellularLocation>
</comment>
<accession>A0A6G1X1G5</accession>
<dbReference type="RefSeq" id="WP_153726752.1">
    <property type="nucleotide sequence ID" value="NZ_WJNH01000001.1"/>
</dbReference>
<dbReference type="GO" id="GO:0009424">
    <property type="term" value="C:bacterial-type flagellum hook"/>
    <property type="evidence" value="ECO:0007669"/>
    <property type="project" value="UniProtKB-UniRule"/>
</dbReference>
<sequence>MTGMRIGGLASGMDTDKIINDLMKVERMPLQKMQQDQIWMTWQRDAYREMNSKLFELDSLSFDMKMSSTYQSKTVSSSNESFVTATASSSAANGSHTIEVTKVANAAYISSNTELSADPNNKIDASQSLWSQQDKFANSADINWQTATHVNKDITVGKDGNDTFKLDKGAIDTISGTTISVNDSDGNLLKEYNIITGTDSVSSATPDTNQVYINTDTGEMKFGETLTEGSTITGPEYTHNTLSFAFTTYDQNGEIIEDDPENPDGEYNFTFDATLSLNQMMTKISNSDVGISAFYDSYSDKVNFQRTETGDLNTGGIEIGMSGSFLTSVLKMGNATENGGENAEFTIDGLSTQRTSNTFTISGVTYSLKAGGTSTISVEDDTETSYENIKEFVEKYNEIIGNINSKLVEERYRDYKPLTDEQKRDMSDREIELWEEKSKSGLLRGDNILSSALTEMRNGWYSQIETGDVFTHLSEIGIETTSNYLDGGKLVINESKLKEALAENSGAVKKLFSNDVDADGGIIERVEGAIQTARERIEERAGKSTHTLQQYTMGRQLDDLNDRIDRFQDKLVTVEDRFWRQFTAMEKAIQQMNQQSAFLMNQFGGM</sequence>
<organism evidence="8 9">
    <name type="scientific">Salinibacillus xinjiangensis</name>
    <dbReference type="NCBI Taxonomy" id="1229268"/>
    <lineage>
        <taxon>Bacteria</taxon>
        <taxon>Bacillati</taxon>
        <taxon>Bacillota</taxon>
        <taxon>Bacilli</taxon>
        <taxon>Bacillales</taxon>
        <taxon>Bacillaceae</taxon>
        <taxon>Salinibacillus</taxon>
    </lineage>
</organism>
<dbReference type="OrthoDB" id="9776025at2"/>
<dbReference type="GO" id="GO:0007155">
    <property type="term" value="P:cell adhesion"/>
    <property type="evidence" value="ECO:0007669"/>
    <property type="project" value="InterPro"/>
</dbReference>
<evidence type="ECO:0000256" key="5">
    <source>
        <dbReference type="RuleBase" id="RU362066"/>
    </source>
</evidence>
<dbReference type="EMBL" id="WJNH01000001">
    <property type="protein sequence ID" value="MRG84774.1"/>
    <property type="molecule type" value="Genomic_DNA"/>
</dbReference>
<name>A0A6G1X1G5_9BACI</name>
<evidence type="ECO:0000256" key="3">
    <source>
        <dbReference type="ARBA" id="ARBA00023054"/>
    </source>
</evidence>
<comment type="similarity">
    <text evidence="1 5">Belongs to the FliD family.</text>
</comment>
<keyword evidence="5" id="KW-0964">Secreted</keyword>
<dbReference type="GO" id="GO:0009421">
    <property type="term" value="C:bacterial-type flagellum filament cap"/>
    <property type="evidence" value="ECO:0007669"/>
    <property type="project" value="InterPro"/>
</dbReference>
<dbReference type="PANTHER" id="PTHR30288:SF0">
    <property type="entry name" value="FLAGELLAR HOOK-ASSOCIATED PROTEIN 2"/>
    <property type="match status" value="1"/>
</dbReference>
<evidence type="ECO:0000256" key="4">
    <source>
        <dbReference type="ARBA" id="ARBA00023143"/>
    </source>
</evidence>
<keyword evidence="9" id="KW-1185">Reference proteome</keyword>
<dbReference type="Pfam" id="PF02465">
    <property type="entry name" value="FliD_N"/>
    <property type="match status" value="1"/>
</dbReference>
<evidence type="ECO:0000259" key="7">
    <source>
        <dbReference type="Pfam" id="PF07195"/>
    </source>
</evidence>
<keyword evidence="8" id="KW-0969">Cilium</keyword>
<comment type="caution">
    <text evidence="8">The sequence shown here is derived from an EMBL/GenBank/DDBJ whole genome shotgun (WGS) entry which is preliminary data.</text>
</comment>
<keyword evidence="4 5" id="KW-0975">Bacterial flagellum</keyword>
<evidence type="ECO:0000259" key="6">
    <source>
        <dbReference type="Pfam" id="PF02465"/>
    </source>
</evidence>
<dbReference type="GO" id="GO:0005576">
    <property type="term" value="C:extracellular region"/>
    <property type="evidence" value="ECO:0007669"/>
    <property type="project" value="UniProtKB-SubCell"/>
</dbReference>
<feature type="domain" description="Flagellar hook-associated protein 2 N-terminal" evidence="6">
    <location>
        <begin position="11"/>
        <end position="106"/>
    </location>
</feature>
<comment type="subunit">
    <text evidence="2 5">Homopentamer.</text>
</comment>
<feature type="domain" description="Flagellar hook-associated protein 2 C-terminal" evidence="7">
    <location>
        <begin position="340"/>
        <end position="594"/>
    </location>
</feature>
<proteinExistence type="inferred from homology"/>
<evidence type="ECO:0000313" key="8">
    <source>
        <dbReference type="EMBL" id="MRG84774.1"/>
    </source>
</evidence>
<dbReference type="PANTHER" id="PTHR30288">
    <property type="entry name" value="FLAGELLAR CAP/ASSEMBLY PROTEIN FLID"/>
    <property type="match status" value="1"/>
</dbReference>
<comment type="function">
    <text evidence="5">Required for morphogenesis and for the elongation of the flagellar filament by facilitating polymerization of the flagellin monomers at the tip of growing filament. Forms a capping structure, which prevents flagellin subunits (transported through the central channel of the flagellum) from leaking out without polymerization at the distal end.</text>
</comment>
<keyword evidence="8" id="KW-0966">Cell projection</keyword>
<dbReference type="Proteomes" id="UP000480185">
    <property type="component" value="Unassembled WGS sequence"/>
</dbReference>
<dbReference type="InterPro" id="IPR040026">
    <property type="entry name" value="FliD"/>
</dbReference>
<evidence type="ECO:0000256" key="1">
    <source>
        <dbReference type="ARBA" id="ARBA00009764"/>
    </source>
</evidence>
<dbReference type="GO" id="GO:0071973">
    <property type="term" value="P:bacterial-type flagellum-dependent cell motility"/>
    <property type="evidence" value="ECO:0007669"/>
    <property type="project" value="TreeGrafter"/>
</dbReference>
<gene>
    <name evidence="8" type="primary">fliD</name>
    <name evidence="8" type="ORF">GH754_00370</name>
</gene>
<dbReference type="InterPro" id="IPR003481">
    <property type="entry name" value="FliD_N"/>
</dbReference>
<dbReference type="AlphaFoldDB" id="A0A6G1X1G5"/>
<reference evidence="8 9" key="1">
    <citation type="submission" date="2019-11" db="EMBL/GenBank/DDBJ databases">
        <authorList>
            <person name="Li J."/>
        </authorList>
    </citation>
    <scope>NUCLEOTIDE SEQUENCE [LARGE SCALE GENOMIC DNA]</scope>
    <source>
        <strain evidence="8 9">J4</strain>
    </source>
</reference>
<evidence type="ECO:0000256" key="2">
    <source>
        <dbReference type="ARBA" id="ARBA00011255"/>
    </source>
</evidence>
<dbReference type="InterPro" id="IPR010809">
    <property type="entry name" value="FliD_C"/>
</dbReference>
<dbReference type="Pfam" id="PF07195">
    <property type="entry name" value="FliD_C"/>
    <property type="match status" value="1"/>
</dbReference>
<keyword evidence="8" id="KW-0282">Flagellum</keyword>